<dbReference type="AlphaFoldDB" id="A0A212KFR3"/>
<organism evidence="6">
    <name type="scientific">uncultured delta proteobacterium</name>
    <dbReference type="NCBI Taxonomy" id="34034"/>
    <lineage>
        <taxon>Bacteria</taxon>
        <taxon>Deltaproteobacteria</taxon>
        <taxon>environmental samples</taxon>
    </lineage>
</organism>
<dbReference type="CDD" id="cd01335">
    <property type="entry name" value="Radical_SAM"/>
    <property type="match status" value="1"/>
</dbReference>
<dbReference type="GO" id="GO:0051536">
    <property type="term" value="F:iron-sulfur cluster binding"/>
    <property type="evidence" value="ECO:0007669"/>
    <property type="project" value="UniProtKB-KW"/>
</dbReference>
<sequence length="488" mass="54672">MKLPYRLLPFRYKPLGEKILLVNETGEYHAVTPEEWQRIVAGRLVPDEDIFHDLTAKDFICSGYSPARINRIAAKYRTRKKYLFESTALHMFVVTHRCNQSCAYCHASSIESLARSPREDMPPEVARKGVERAFESPSPYLKFEFQGGEPTLNFETVEAIVRHAELLNVSAGKRIEFVICTNLHSLQERHLDFYREHGIHVSTSLDGPEALHDACRKTLSGEGTYRAATNAMKRVKSALGDDTLSALLTVTKHSIGALRDVINEYIASGFRSIFIRRLNMIGMAQQQGKNLHYADDQFLDAYVDALEYIIALNKQGCFFVEEFAAILLRKILTPFGSGFVDMQSPAGTGLSAVIYDVDGGVFVSDEARMLHRATGNADFRLGNACDKTRNELFAAPILKRLMEDSALECLPGCAWCAYLPYCGSDPVRNFSLHGRLVSPKSHDPWCGFYKRTFDYLFGLLLSGDEEIASILWSWATGLKPDTPGQAAI</sequence>
<dbReference type="PANTHER" id="PTHR43273">
    <property type="entry name" value="ANAEROBIC SULFATASE-MATURATING ENZYME HOMOLOG ASLB-RELATED"/>
    <property type="match status" value="1"/>
</dbReference>
<keyword evidence="3" id="KW-0408">Iron</keyword>
<gene>
    <name evidence="6" type="ORF">KL86DPRO_60200</name>
</gene>
<dbReference type="Pfam" id="PF04055">
    <property type="entry name" value="Radical_SAM"/>
    <property type="match status" value="1"/>
</dbReference>
<dbReference type="Gene3D" id="3.20.20.70">
    <property type="entry name" value="Aldolase class I"/>
    <property type="match status" value="1"/>
</dbReference>
<dbReference type="GO" id="GO:0016491">
    <property type="term" value="F:oxidoreductase activity"/>
    <property type="evidence" value="ECO:0007669"/>
    <property type="project" value="InterPro"/>
</dbReference>
<keyword evidence="4" id="KW-0411">Iron-sulfur</keyword>
<dbReference type="PANTHER" id="PTHR43273:SF8">
    <property type="entry name" value="RADICAL SAM DOMAIN PROTEIN"/>
    <property type="match status" value="1"/>
</dbReference>
<dbReference type="InterPro" id="IPR006638">
    <property type="entry name" value="Elp3/MiaA/NifB-like_rSAM"/>
</dbReference>
<accession>A0A212KFR3</accession>
<reference evidence="6" key="1">
    <citation type="submission" date="2016-04" db="EMBL/GenBank/DDBJ databases">
        <authorList>
            <person name="Evans L.H."/>
            <person name="Alamgir A."/>
            <person name="Owens N."/>
            <person name="Weber N.D."/>
            <person name="Virtaneva K."/>
            <person name="Barbian K."/>
            <person name="Babar A."/>
            <person name="Rosenke K."/>
        </authorList>
    </citation>
    <scope>NUCLEOTIDE SEQUENCE</scope>
    <source>
        <strain evidence="6">86</strain>
    </source>
</reference>
<dbReference type="PROSITE" id="PS51918">
    <property type="entry name" value="RADICAL_SAM"/>
    <property type="match status" value="1"/>
</dbReference>
<protein>
    <submittedName>
        <fullName evidence="6">Paired radical SAM protein 1</fullName>
    </submittedName>
</protein>
<evidence type="ECO:0000256" key="2">
    <source>
        <dbReference type="ARBA" id="ARBA00022723"/>
    </source>
</evidence>
<dbReference type="EMBL" id="FLUQ01000006">
    <property type="protein sequence ID" value="SBW10543.1"/>
    <property type="molecule type" value="Genomic_DNA"/>
</dbReference>
<evidence type="ECO:0000256" key="1">
    <source>
        <dbReference type="ARBA" id="ARBA00022691"/>
    </source>
</evidence>
<proteinExistence type="predicted"/>
<dbReference type="SUPFAM" id="SSF102114">
    <property type="entry name" value="Radical SAM enzymes"/>
    <property type="match status" value="1"/>
</dbReference>
<dbReference type="InterPro" id="IPR013785">
    <property type="entry name" value="Aldolase_TIM"/>
</dbReference>
<dbReference type="SFLD" id="SFLDS00029">
    <property type="entry name" value="Radical_SAM"/>
    <property type="match status" value="1"/>
</dbReference>
<dbReference type="SFLD" id="SFLDG01067">
    <property type="entry name" value="SPASM/twitch_domain_containing"/>
    <property type="match status" value="1"/>
</dbReference>
<keyword evidence="1" id="KW-0949">S-adenosyl-L-methionine</keyword>
<keyword evidence="2" id="KW-0479">Metal-binding</keyword>
<dbReference type="NCBIfam" id="TIGR03978">
    <property type="entry name" value="rSAM_paired_1"/>
    <property type="match status" value="1"/>
</dbReference>
<dbReference type="GO" id="GO:0046872">
    <property type="term" value="F:metal ion binding"/>
    <property type="evidence" value="ECO:0007669"/>
    <property type="project" value="UniProtKB-KW"/>
</dbReference>
<dbReference type="InterPro" id="IPR058240">
    <property type="entry name" value="rSAM_sf"/>
</dbReference>
<dbReference type="InterPro" id="IPR023867">
    <property type="entry name" value="Sulphatase_maturase_rSAM"/>
</dbReference>
<dbReference type="SFLD" id="SFLDG01384">
    <property type="entry name" value="thioether_bond_formation_requi"/>
    <property type="match status" value="1"/>
</dbReference>
<name>A0A212KFR3_9DELT</name>
<dbReference type="SMART" id="SM00729">
    <property type="entry name" value="Elp3"/>
    <property type="match status" value="1"/>
</dbReference>
<evidence type="ECO:0000256" key="4">
    <source>
        <dbReference type="ARBA" id="ARBA00023014"/>
    </source>
</evidence>
<dbReference type="SFLD" id="SFLDG01386">
    <property type="entry name" value="main_SPASM_domain-containing"/>
    <property type="match status" value="1"/>
</dbReference>
<feature type="domain" description="Radical SAM core" evidence="5">
    <location>
        <begin position="83"/>
        <end position="321"/>
    </location>
</feature>
<evidence type="ECO:0000259" key="5">
    <source>
        <dbReference type="PROSITE" id="PS51918"/>
    </source>
</evidence>
<evidence type="ECO:0000313" key="6">
    <source>
        <dbReference type="EMBL" id="SBW10543.1"/>
    </source>
</evidence>
<dbReference type="InterPro" id="IPR007197">
    <property type="entry name" value="rSAM"/>
</dbReference>
<evidence type="ECO:0000256" key="3">
    <source>
        <dbReference type="ARBA" id="ARBA00023004"/>
    </source>
</evidence>
<dbReference type="InterPro" id="IPR024023">
    <property type="entry name" value="rSAM_paired_HxsB"/>
</dbReference>